<feature type="domain" description="Histidine kinase" evidence="8">
    <location>
        <begin position="146"/>
        <end position="353"/>
    </location>
</feature>
<dbReference type="GO" id="GO:0016020">
    <property type="term" value="C:membrane"/>
    <property type="evidence" value="ECO:0007669"/>
    <property type="project" value="UniProtKB-SubCell"/>
</dbReference>
<dbReference type="PROSITE" id="PS50112">
    <property type="entry name" value="PAS"/>
    <property type="match status" value="1"/>
</dbReference>
<dbReference type="InterPro" id="IPR050351">
    <property type="entry name" value="BphY/WalK/GraS-like"/>
</dbReference>
<feature type="domain" description="PAS" evidence="9">
    <location>
        <begin position="13"/>
        <end position="79"/>
    </location>
</feature>
<comment type="catalytic activity">
    <reaction evidence="1">
        <text>ATP + protein L-histidine = ADP + protein N-phospho-L-histidine.</text>
        <dbReference type="EC" id="2.7.13.3"/>
    </reaction>
</comment>
<keyword evidence="7" id="KW-0175">Coiled coil</keyword>
<organism evidence="11 12">
    <name type="scientific">Natrialba swarupiae</name>
    <dbReference type="NCBI Taxonomy" id="2448032"/>
    <lineage>
        <taxon>Archaea</taxon>
        <taxon>Methanobacteriati</taxon>
        <taxon>Methanobacteriota</taxon>
        <taxon>Stenosarchaea group</taxon>
        <taxon>Halobacteria</taxon>
        <taxon>Halobacteriales</taxon>
        <taxon>Natrialbaceae</taxon>
        <taxon>Natrialba</taxon>
    </lineage>
</organism>
<dbReference type="NCBIfam" id="TIGR00229">
    <property type="entry name" value="sensory_box"/>
    <property type="match status" value="1"/>
</dbReference>
<dbReference type="PROSITE" id="PS50109">
    <property type="entry name" value="HIS_KIN"/>
    <property type="match status" value="1"/>
</dbReference>
<evidence type="ECO:0000256" key="1">
    <source>
        <dbReference type="ARBA" id="ARBA00000085"/>
    </source>
</evidence>
<dbReference type="Pfam" id="PF02518">
    <property type="entry name" value="HATPase_c"/>
    <property type="match status" value="1"/>
</dbReference>
<keyword evidence="12" id="KW-1185">Reference proteome</keyword>
<dbReference type="PRINTS" id="PR00344">
    <property type="entry name" value="BCTRLSENSOR"/>
</dbReference>
<dbReference type="PROSITE" id="PS50113">
    <property type="entry name" value="PAC"/>
    <property type="match status" value="1"/>
</dbReference>
<gene>
    <name evidence="11" type="ORF">FYC77_00580</name>
</gene>
<comment type="caution">
    <text evidence="11">The sequence shown here is derived from an EMBL/GenBank/DDBJ whole genome shotgun (WGS) entry which is preliminary data.</text>
</comment>
<feature type="domain" description="PAC" evidence="10">
    <location>
        <begin position="85"/>
        <end position="135"/>
    </location>
</feature>
<name>A0A5D5ARY1_9EURY</name>
<evidence type="ECO:0000313" key="11">
    <source>
        <dbReference type="EMBL" id="TYT63757.1"/>
    </source>
</evidence>
<feature type="coiled-coil region" evidence="7">
    <location>
        <begin position="119"/>
        <end position="150"/>
    </location>
</feature>
<dbReference type="EC" id="2.7.13.3" evidence="2"/>
<dbReference type="SUPFAM" id="SSF47384">
    <property type="entry name" value="Homodimeric domain of signal transducing histidine kinase"/>
    <property type="match status" value="1"/>
</dbReference>
<sequence length="353" mass="38764">MSGDGRDSDRQRAHGEYQDLIDAMNDTAWVLAPDGRIEAVNESAVQTLGYSRETLLSMQIHEIDDGLEPDEITELIENMPTDGLQVFETVHEANDGTKIPVEISSSLVSYHGETRILSIARDITERKRYEEELERQRDDLELLNEVLRHDIRNDLAVISGAAESLREQLGDESNPDLTTIQEKTGHAVDLTTTARDLARVMLQTEVDDQRVPLARTVVQQVAETRSGYPDADVTIEGELPAVQVSADELLEAVFRNLLQNAIQHNDTDTPNVTVRAETLEDRVAVRIADNGPGVPDSQKSAIFGRGEKGLASAGSGIGLYLVQTLVDRYGGTVRIEDNDPDGSVFVVELPIAG</sequence>
<accession>A0A5D5ARY1</accession>
<dbReference type="Pfam" id="PF00512">
    <property type="entry name" value="HisKA"/>
    <property type="match status" value="1"/>
</dbReference>
<dbReference type="Proteomes" id="UP000324104">
    <property type="component" value="Unassembled WGS sequence"/>
</dbReference>
<dbReference type="PANTHER" id="PTHR42878">
    <property type="entry name" value="TWO-COMPONENT HISTIDINE KINASE"/>
    <property type="match status" value="1"/>
</dbReference>
<dbReference type="RefSeq" id="WP_149079564.1">
    <property type="nucleotide sequence ID" value="NZ_VTAW01000001.1"/>
</dbReference>
<protein>
    <recommendedName>
        <fullName evidence="2">histidine kinase</fullName>
        <ecNumber evidence="2">2.7.13.3</ecNumber>
    </recommendedName>
</protein>
<dbReference type="InterPro" id="IPR004358">
    <property type="entry name" value="Sig_transdc_His_kin-like_C"/>
</dbReference>
<evidence type="ECO:0000259" key="8">
    <source>
        <dbReference type="PROSITE" id="PS50109"/>
    </source>
</evidence>
<dbReference type="CDD" id="cd00082">
    <property type="entry name" value="HisKA"/>
    <property type="match status" value="1"/>
</dbReference>
<dbReference type="SMART" id="SM00387">
    <property type="entry name" value="HATPase_c"/>
    <property type="match status" value="1"/>
</dbReference>
<proteinExistence type="predicted"/>
<evidence type="ECO:0000259" key="10">
    <source>
        <dbReference type="PROSITE" id="PS50113"/>
    </source>
</evidence>
<dbReference type="InterPro" id="IPR036097">
    <property type="entry name" value="HisK_dim/P_sf"/>
</dbReference>
<dbReference type="InterPro" id="IPR036890">
    <property type="entry name" value="HATPase_C_sf"/>
</dbReference>
<dbReference type="GO" id="GO:0000156">
    <property type="term" value="F:phosphorelay response regulator activity"/>
    <property type="evidence" value="ECO:0007669"/>
    <property type="project" value="TreeGrafter"/>
</dbReference>
<dbReference type="GO" id="GO:0007234">
    <property type="term" value="P:osmosensory signaling via phosphorelay pathway"/>
    <property type="evidence" value="ECO:0007669"/>
    <property type="project" value="TreeGrafter"/>
</dbReference>
<evidence type="ECO:0000313" key="12">
    <source>
        <dbReference type="Proteomes" id="UP000324104"/>
    </source>
</evidence>
<dbReference type="InterPro" id="IPR005467">
    <property type="entry name" value="His_kinase_dom"/>
</dbReference>
<dbReference type="InterPro" id="IPR035965">
    <property type="entry name" value="PAS-like_dom_sf"/>
</dbReference>
<evidence type="ECO:0000256" key="3">
    <source>
        <dbReference type="ARBA" id="ARBA00022553"/>
    </source>
</evidence>
<dbReference type="Gene3D" id="3.30.450.20">
    <property type="entry name" value="PAS domain"/>
    <property type="match status" value="1"/>
</dbReference>
<evidence type="ECO:0000256" key="6">
    <source>
        <dbReference type="ARBA" id="ARBA00023136"/>
    </source>
</evidence>
<dbReference type="SMART" id="SM00091">
    <property type="entry name" value="PAS"/>
    <property type="match status" value="1"/>
</dbReference>
<dbReference type="InterPro" id="IPR003594">
    <property type="entry name" value="HATPase_dom"/>
</dbReference>
<dbReference type="SMART" id="SM00388">
    <property type="entry name" value="HisKA"/>
    <property type="match status" value="1"/>
</dbReference>
<dbReference type="SUPFAM" id="SSF55874">
    <property type="entry name" value="ATPase domain of HSP90 chaperone/DNA topoisomerase II/histidine kinase"/>
    <property type="match status" value="1"/>
</dbReference>
<keyword evidence="5" id="KW-0418">Kinase</keyword>
<dbReference type="AlphaFoldDB" id="A0A5D5ARY1"/>
<dbReference type="InterPro" id="IPR000014">
    <property type="entry name" value="PAS"/>
</dbReference>
<evidence type="ECO:0000256" key="2">
    <source>
        <dbReference type="ARBA" id="ARBA00012438"/>
    </source>
</evidence>
<evidence type="ECO:0000256" key="5">
    <source>
        <dbReference type="ARBA" id="ARBA00022777"/>
    </source>
</evidence>
<dbReference type="InterPro" id="IPR003661">
    <property type="entry name" value="HisK_dim/P_dom"/>
</dbReference>
<keyword evidence="4" id="KW-0808">Transferase</keyword>
<evidence type="ECO:0000256" key="4">
    <source>
        <dbReference type="ARBA" id="ARBA00022679"/>
    </source>
</evidence>
<dbReference type="GO" id="GO:0000155">
    <property type="term" value="F:phosphorelay sensor kinase activity"/>
    <property type="evidence" value="ECO:0007669"/>
    <property type="project" value="InterPro"/>
</dbReference>
<evidence type="ECO:0000259" key="9">
    <source>
        <dbReference type="PROSITE" id="PS50112"/>
    </source>
</evidence>
<keyword evidence="3" id="KW-0597">Phosphoprotein</keyword>
<dbReference type="Pfam" id="PF13426">
    <property type="entry name" value="PAS_9"/>
    <property type="match status" value="1"/>
</dbReference>
<keyword evidence="6" id="KW-0472">Membrane</keyword>
<evidence type="ECO:0000256" key="7">
    <source>
        <dbReference type="SAM" id="Coils"/>
    </source>
</evidence>
<dbReference type="CDD" id="cd00130">
    <property type="entry name" value="PAS"/>
    <property type="match status" value="1"/>
</dbReference>
<reference evidence="11 12" key="1">
    <citation type="submission" date="2019-08" db="EMBL/GenBank/DDBJ databases">
        <title>Archaea genome.</title>
        <authorList>
            <person name="Kajale S."/>
            <person name="Shouche Y."/>
            <person name="Deshpande N."/>
            <person name="Sharma A."/>
        </authorList>
    </citation>
    <scope>NUCLEOTIDE SEQUENCE [LARGE SCALE GENOMIC DNA]</scope>
    <source>
        <strain evidence="11 12">ESP3B_9</strain>
    </source>
</reference>
<dbReference type="Gene3D" id="1.10.287.130">
    <property type="match status" value="1"/>
</dbReference>
<dbReference type="GO" id="GO:0030295">
    <property type="term" value="F:protein kinase activator activity"/>
    <property type="evidence" value="ECO:0007669"/>
    <property type="project" value="TreeGrafter"/>
</dbReference>
<dbReference type="SUPFAM" id="SSF55785">
    <property type="entry name" value="PYP-like sensor domain (PAS domain)"/>
    <property type="match status" value="1"/>
</dbReference>
<dbReference type="EMBL" id="VTAW01000001">
    <property type="protein sequence ID" value="TYT63757.1"/>
    <property type="molecule type" value="Genomic_DNA"/>
</dbReference>
<dbReference type="PANTHER" id="PTHR42878:SF15">
    <property type="entry name" value="BACTERIOPHYTOCHROME"/>
    <property type="match status" value="1"/>
</dbReference>
<dbReference type="Gene3D" id="3.30.565.10">
    <property type="entry name" value="Histidine kinase-like ATPase, C-terminal domain"/>
    <property type="match status" value="1"/>
</dbReference>
<dbReference type="InterPro" id="IPR000700">
    <property type="entry name" value="PAS-assoc_C"/>
</dbReference>